<accession>A0ABW3WQH6</accession>
<reference evidence="3" key="1">
    <citation type="journal article" date="2019" name="Int. J. Syst. Evol. Microbiol.">
        <title>The Global Catalogue of Microorganisms (GCM) 10K type strain sequencing project: providing services to taxonomists for standard genome sequencing and annotation.</title>
        <authorList>
            <consortium name="The Broad Institute Genomics Platform"/>
            <consortium name="The Broad Institute Genome Sequencing Center for Infectious Disease"/>
            <person name="Wu L."/>
            <person name="Ma J."/>
        </authorList>
    </citation>
    <scope>NUCLEOTIDE SEQUENCE [LARGE SCALE GENOMIC DNA]</scope>
    <source>
        <strain evidence="3">CCUG 62221</strain>
    </source>
</reference>
<comment type="caution">
    <text evidence="2">The sequence shown here is derived from an EMBL/GenBank/DDBJ whole genome shotgun (WGS) entry which is preliminary data.</text>
</comment>
<evidence type="ECO:0000313" key="3">
    <source>
        <dbReference type="Proteomes" id="UP001597241"/>
    </source>
</evidence>
<evidence type="ECO:0000259" key="1">
    <source>
        <dbReference type="Pfam" id="PF14088"/>
    </source>
</evidence>
<evidence type="ECO:0000313" key="2">
    <source>
        <dbReference type="EMBL" id="MFD1294177.1"/>
    </source>
</evidence>
<dbReference type="EMBL" id="JBHTMV010000004">
    <property type="protein sequence ID" value="MFD1294177.1"/>
    <property type="molecule type" value="Genomic_DNA"/>
</dbReference>
<keyword evidence="3" id="KW-1185">Reference proteome</keyword>
<protein>
    <submittedName>
        <fullName evidence="2">DUF4268 domain-containing protein</fullName>
    </submittedName>
</protein>
<organism evidence="2 3">
    <name type="scientific">Lutibacter holmesii</name>
    <dbReference type="NCBI Taxonomy" id="1137985"/>
    <lineage>
        <taxon>Bacteria</taxon>
        <taxon>Pseudomonadati</taxon>
        <taxon>Bacteroidota</taxon>
        <taxon>Flavobacteriia</taxon>
        <taxon>Flavobacteriales</taxon>
        <taxon>Flavobacteriaceae</taxon>
        <taxon>Lutibacter</taxon>
    </lineage>
</organism>
<dbReference type="RefSeq" id="WP_386809368.1">
    <property type="nucleotide sequence ID" value="NZ_JBHTMV010000004.1"/>
</dbReference>
<proteinExistence type="predicted"/>
<sequence length="146" mass="17767">MYSKEESAKIREEFWTSYGKSFPRKWLLYRTQIKDFNFKFVADKKEALVCLDIESFDKTKNQLLFEQVLEVKSNLIEDYIPDVVFDELYPLSNGKIIHRIYVTYKGEFNMHNKATWQGVFLFFNEAMHQFEEFYEDFEDFIKRAIF</sequence>
<gene>
    <name evidence="2" type="ORF">ACFQ5N_10050</name>
</gene>
<name>A0ABW3WQH6_9FLAO</name>
<dbReference type="Proteomes" id="UP001597241">
    <property type="component" value="Unassembled WGS sequence"/>
</dbReference>
<dbReference type="Pfam" id="PF14088">
    <property type="entry name" value="DUF4268"/>
    <property type="match status" value="1"/>
</dbReference>
<feature type="domain" description="DUF4268" evidence="1">
    <location>
        <begin position="10"/>
        <end position="136"/>
    </location>
</feature>
<dbReference type="InterPro" id="IPR025364">
    <property type="entry name" value="DUF4268"/>
</dbReference>